<feature type="region of interest" description="Disordered" evidence="2">
    <location>
        <begin position="104"/>
        <end position="128"/>
    </location>
</feature>
<organism evidence="3 4">
    <name type="scientific">Tetragonisca angustula</name>
    <dbReference type="NCBI Taxonomy" id="166442"/>
    <lineage>
        <taxon>Eukaryota</taxon>
        <taxon>Metazoa</taxon>
        <taxon>Ecdysozoa</taxon>
        <taxon>Arthropoda</taxon>
        <taxon>Hexapoda</taxon>
        <taxon>Insecta</taxon>
        <taxon>Pterygota</taxon>
        <taxon>Neoptera</taxon>
        <taxon>Endopterygota</taxon>
        <taxon>Hymenoptera</taxon>
        <taxon>Apocrita</taxon>
        <taxon>Aculeata</taxon>
        <taxon>Apoidea</taxon>
        <taxon>Anthophila</taxon>
        <taxon>Apidae</taxon>
        <taxon>Tetragonisca</taxon>
    </lineage>
</organism>
<dbReference type="PANTHER" id="PTHR34439:SF1">
    <property type="entry name" value="CENTROBIN"/>
    <property type="match status" value="1"/>
</dbReference>
<evidence type="ECO:0000313" key="4">
    <source>
        <dbReference type="Proteomes" id="UP001432146"/>
    </source>
</evidence>
<dbReference type="GO" id="GO:1902017">
    <property type="term" value="P:regulation of cilium assembly"/>
    <property type="evidence" value="ECO:0007669"/>
    <property type="project" value="InterPro"/>
</dbReference>
<dbReference type="GO" id="GO:0007099">
    <property type="term" value="P:centriole replication"/>
    <property type="evidence" value="ECO:0007669"/>
    <property type="project" value="InterPro"/>
</dbReference>
<protein>
    <submittedName>
        <fullName evidence="3">Uncharacterized protein</fullName>
    </submittedName>
</protein>
<feature type="coiled-coil region" evidence="1">
    <location>
        <begin position="523"/>
        <end position="599"/>
    </location>
</feature>
<feature type="coiled-coil region" evidence="1">
    <location>
        <begin position="643"/>
        <end position="754"/>
    </location>
</feature>
<keyword evidence="4" id="KW-1185">Reference proteome</keyword>
<dbReference type="AlphaFoldDB" id="A0AAW1A5Q8"/>
<dbReference type="GO" id="GO:1902410">
    <property type="term" value="P:mitotic cytokinetic process"/>
    <property type="evidence" value="ECO:0007669"/>
    <property type="project" value="TreeGrafter"/>
</dbReference>
<evidence type="ECO:0000256" key="2">
    <source>
        <dbReference type="SAM" id="MobiDB-lite"/>
    </source>
</evidence>
<dbReference type="PANTHER" id="PTHR34439">
    <property type="entry name" value="CENTROBIN"/>
    <property type="match status" value="1"/>
</dbReference>
<dbReference type="GO" id="GO:0005814">
    <property type="term" value="C:centriole"/>
    <property type="evidence" value="ECO:0007669"/>
    <property type="project" value="TreeGrafter"/>
</dbReference>
<dbReference type="GO" id="GO:0005813">
    <property type="term" value="C:centrosome"/>
    <property type="evidence" value="ECO:0007669"/>
    <property type="project" value="TreeGrafter"/>
</dbReference>
<proteinExistence type="predicted"/>
<evidence type="ECO:0000256" key="1">
    <source>
        <dbReference type="SAM" id="Coils"/>
    </source>
</evidence>
<comment type="caution">
    <text evidence="3">The sequence shown here is derived from an EMBL/GenBank/DDBJ whole genome shotgun (WGS) entry which is preliminary data.</text>
</comment>
<name>A0AAW1A5Q8_9HYME</name>
<gene>
    <name evidence="3" type="ORF">QLX08_004423</name>
</gene>
<reference evidence="3 4" key="1">
    <citation type="submission" date="2024-05" db="EMBL/GenBank/DDBJ databases">
        <title>The nuclear and mitochondrial genome assemblies of Tetragonisca angustula (Apidae: Meliponini), a tiny yet remarkable pollinator in the Neotropics.</title>
        <authorList>
            <person name="Ferrari R."/>
            <person name="Ricardo P.C."/>
            <person name="Dias F.C."/>
            <person name="Araujo N.S."/>
            <person name="Soares D.O."/>
            <person name="Zhou Q.-S."/>
            <person name="Zhu C.-D."/>
            <person name="Coutinho L."/>
            <person name="Airas M.C."/>
            <person name="Batista T.M."/>
        </authorList>
    </citation>
    <scope>NUCLEOTIDE SEQUENCE [LARGE SCALE GENOMIC DNA]</scope>
    <source>
        <strain evidence="3">ASF017062</strain>
        <tissue evidence="3">Abdomen</tissue>
    </source>
</reference>
<dbReference type="EMBL" id="JAWNGG020000066">
    <property type="protein sequence ID" value="KAK9304168.1"/>
    <property type="molecule type" value="Genomic_DNA"/>
</dbReference>
<sequence length="1071" mass="122977">MMSDSDDTDVLLLIPPDLFLVPSSSESDVCSDQAKERYNNKRTGVISELVEHMQSLESRISAIESNNTSLDAILLNNSLESQIQSDSVGKFRQTLPKTKFSMSENCSLQNTPVKPSRSLSVPSTPNSHSLPNCINNSHQNDMNLGNRLFVSISTNATNANEHDEYKHDSLTSQSPVVVSSTACNVGFPHVTVTSPEGKFHSCSINCRNTNNICVKLPSKQLHSMPSTLLSTTEQLQSHSKTSIPEMELSEVDELLQEMEVTELELSKRINRASMHHCIKEQNSTLSNESNSCLKSKDDDNTHRQSVIRKLEFKPYDSSESHDVLSLNSNKKSEVFADISLPYNDSFHMNETDKIISEFKTWGQNTQYQVSKTEEIESTDKPVNSNNIESVIKTTDVEKEELINQQISLNVDSINSINNLHNTQANNIHKKLDISLHNELVQCNTTKSTECNSLYLPESYKSLQQNGNVLYTNQVHDVPFVKNIAHASTNTEFLPRKSQRFLSLSDFWESNGNKTEGEIYKIKLEEEKFRREHCEHLIQELQKRLLEQQEKVAVALRVDNEKNELIAQFHNAWSKLKQQLHVLEIEHSALQTNLKNVTEKHQLEISEFQSQIKRCEGELSKALDLAAGYKEKNDIATKEKVKLLKNHADELENYKSFVQEAENRYEKLKVEYNKLVEKNQQSEETLRTVQQELRKERLKGGEVRNEMDVIHKALDTCEAELIILRQEKENLQLKLKEENNRNSILEEKNASLLSTLDDIKKAEKLARDETRYLVEQKAKIRSELQEIYQKQVDEVVKVKLQEFQTQLDAAESEFVEELKTRQQVIAECAARKIKDIIDKHKLEINLLEEKHKEEKTLCELQLAEALQKSSFLEAQLKSQRAAKSQLAEQLHSVMQKQWQQALQIISGGNMENLTPLQKIHAEKLFESKGPRKSESMPNCYTKISQESVKLMSRVPDEKNFLDQRECAMTSFDETPLTSKRESKDDLRKYVKMIAEMQQAKEEFPKITRSISSPPLICREVPRKHYLKKEPNDENNIMWQPISETTENTIEFIPVSQKISTKGEQQKVKPPWK</sequence>
<dbReference type="InterPro" id="IPR038923">
    <property type="entry name" value="Centrobin"/>
</dbReference>
<keyword evidence="1" id="KW-0175">Coiled coil</keyword>
<dbReference type="Proteomes" id="UP001432146">
    <property type="component" value="Unassembled WGS sequence"/>
</dbReference>
<accession>A0AAW1A5Q8</accession>
<feature type="coiled-coil region" evidence="1">
    <location>
        <begin position="799"/>
        <end position="881"/>
    </location>
</feature>
<dbReference type="GO" id="GO:0051299">
    <property type="term" value="P:centrosome separation"/>
    <property type="evidence" value="ECO:0007669"/>
    <property type="project" value="TreeGrafter"/>
</dbReference>
<evidence type="ECO:0000313" key="3">
    <source>
        <dbReference type="EMBL" id="KAK9304168.1"/>
    </source>
</evidence>